<feature type="transmembrane region" description="Helical" evidence="2">
    <location>
        <begin position="105"/>
        <end position="124"/>
    </location>
</feature>
<organism evidence="3 4">
    <name type="scientific">Pedobacter cryoconitis</name>
    <dbReference type="NCBI Taxonomy" id="188932"/>
    <lineage>
        <taxon>Bacteria</taxon>
        <taxon>Pseudomonadati</taxon>
        <taxon>Bacteroidota</taxon>
        <taxon>Sphingobacteriia</taxon>
        <taxon>Sphingobacteriales</taxon>
        <taxon>Sphingobacteriaceae</taxon>
        <taxon>Pedobacter</taxon>
    </lineage>
</organism>
<evidence type="ECO:0000256" key="1">
    <source>
        <dbReference type="SAM" id="MobiDB-lite"/>
    </source>
</evidence>
<comment type="caution">
    <text evidence="3">The sequence shown here is derived from an EMBL/GenBank/DDBJ whole genome shotgun (WGS) entry which is preliminary data.</text>
</comment>
<keyword evidence="2" id="KW-0812">Transmembrane</keyword>
<feature type="compositionally biased region" description="Basic and acidic residues" evidence="1">
    <location>
        <begin position="79"/>
        <end position="89"/>
    </location>
</feature>
<dbReference type="RefSeq" id="WP_184629054.1">
    <property type="nucleotide sequence ID" value="NZ_JACHCC010000016.1"/>
</dbReference>
<name>A0A7X0J9L9_9SPHI</name>
<evidence type="ECO:0000256" key="2">
    <source>
        <dbReference type="SAM" id="Phobius"/>
    </source>
</evidence>
<reference evidence="3 4" key="1">
    <citation type="submission" date="2020-08" db="EMBL/GenBank/DDBJ databases">
        <title>Genomic Encyclopedia of Type Strains, Phase IV (KMG-V): Genome sequencing to study the core and pangenomes of soil and plant-associated prokaryotes.</title>
        <authorList>
            <person name="Whitman W."/>
        </authorList>
    </citation>
    <scope>NUCLEOTIDE SEQUENCE [LARGE SCALE GENOMIC DNA]</scope>
    <source>
        <strain evidence="3 4">M2T3</strain>
    </source>
</reference>
<keyword evidence="2" id="KW-1133">Transmembrane helix</keyword>
<dbReference type="EMBL" id="JACHCC010000016">
    <property type="protein sequence ID" value="MBB6502807.1"/>
    <property type="molecule type" value="Genomic_DNA"/>
</dbReference>
<evidence type="ECO:0000313" key="3">
    <source>
        <dbReference type="EMBL" id="MBB6502807.1"/>
    </source>
</evidence>
<sequence length="138" mass="16202">MAESEFVEKKDWFKKTASLMFYRDSMRRDYAVQLWPKGAFTYSPEKGFSGGADSILFMGGSTELLTYSGKTTAQELDKGRIEEKSKQSKQDISQQQTKEKQSLVSWKWITLILVLTGFFGLWWYKKSIYNLNRKEWHL</sequence>
<protein>
    <submittedName>
        <fullName evidence="3">Uncharacterized protein</fullName>
    </submittedName>
</protein>
<keyword evidence="2" id="KW-0472">Membrane</keyword>
<dbReference type="Proteomes" id="UP000521017">
    <property type="component" value="Unassembled WGS sequence"/>
</dbReference>
<feature type="region of interest" description="Disordered" evidence="1">
    <location>
        <begin position="79"/>
        <end position="101"/>
    </location>
</feature>
<gene>
    <name evidence="3" type="ORF">HDF25_004990</name>
</gene>
<evidence type="ECO:0000313" key="4">
    <source>
        <dbReference type="Proteomes" id="UP000521017"/>
    </source>
</evidence>
<accession>A0A7X0J9L9</accession>
<dbReference type="AlphaFoldDB" id="A0A7X0J9L9"/>
<proteinExistence type="predicted"/>